<sequence>MPRLLIKPKAQKQIARLGNRIIEKILSALARLEADPGDPSLDITQLRGKKLPGFRLRIGDYRLLYTIEDGTIEIYLCGHRKDVYKIS</sequence>
<dbReference type="Gene3D" id="3.30.2310.20">
    <property type="entry name" value="RelE-like"/>
    <property type="match status" value="1"/>
</dbReference>
<dbReference type="NCBIfam" id="TIGR02385">
    <property type="entry name" value="RelE_StbE"/>
    <property type="match status" value="1"/>
</dbReference>
<evidence type="ECO:0000313" key="3">
    <source>
        <dbReference type="EMBL" id="OIP98416.1"/>
    </source>
</evidence>
<dbReference type="EMBL" id="MNZT01000028">
    <property type="protein sequence ID" value="OIP98416.1"/>
    <property type="molecule type" value="Genomic_DNA"/>
</dbReference>
<dbReference type="Pfam" id="PF05016">
    <property type="entry name" value="ParE_toxin"/>
    <property type="match status" value="1"/>
</dbReference>
<keyword evidence="2" id="KW-1277">Toxin-antitoxin system</keyword>
<evidence type="ECO:0000256" key="2">
    <source>
        <dbReference type="ARBA" id="ARBA00022649"/>
    </source>
</evidence>
<dbReference type="SUPFAM" id="SSF143011">
    <property type="entry name" value="RelE-like"/>
    <property type="match status" value="1"/>
</dbReference>
<comment type="similarity">
    <text evidence="1">Belongs to the RelE toxin family.</text>
</comment>
<accession>A0A1J5J4H0</accession>
<comment type="caution">
    <text evidence="3">The sequence shown here is derived from an EMBL/GenBank/DDBJ whole genome shotgun (WGS) entry which is preliminary data.</text>
</comment>
<dbReference type="InterPro" id="IPR035093">
    <property type="entry name" value="RelE/ParE_toxin_dom_sf"/>
</dbReference>
<proteinExistence type="inferred from homology"/>
<protein>
    <recommendedName>
        <fullName evidence="5">Plasmid stabilization protein</fullName>
    </recommendedName>
</protein>
<gene>
    <name evidence="3" type="ORF">AUK40_01610</name>
</gene>
<dbReference type="STRING" id="1817892.AUK40_01610"/>
<dbReference type="AlphaFoldDB" id="A0A1J5J4H0"/>
<evidence type="ECO:0000256" key="1">
    <source>
        <dbReference type="ARBA" id="ARBA00006226"/>
    </source>
</evidence>
<evidence type="ECO:0008006" key="5">
    <source>
        <dbReference type="Google" id="ProtNLM"/>
    </source>
</evidence>
<name>A0A1J5J4H0_9BACT</name>
<dbReference type="PANTHER" id="PTHR35601">
    <property type="entry name" value="TOXIN RELE"/>
    <property type="match status" value="1"/>
</dbReference>
<dbReference type="InterPro" id="IPR007712">
    <property type="entry name" value="RelE/ParE_toxin"/>
</dbReference>
<reference evidence="3 4" key="1">
    <citation type="journal article" date="2016" name="Environ. Microbiol.">
        <title>Genomic resolution of a cold subsurface aquifer community provides metabolic insights for novel microbes adapted to high CO concentrations.</title>
        <authorList>
            <person name="Probst A.J."/>
            <person name="Castelle C.J."/>
            <person name="Singh A."/>
            <person name="Brown C.T."/>
            <person name="Anantharaman K."/>
            <person name="Sharon I."/>
            <person name="Hug L.A."/>
            <person name="Burstein D."/>
            <person name="Emerson J.B."/>
            <person name="Thomas B.C."/>
            <person name="Banfield J.F."/>
        </authorList>
    </citation>
    <scope>NUCLEOTIDE SEQUENCE [LARGE SCALE GENOMIC DNA]</scope>
    <source>
        <strain evidence="3">CG2_30_54_11</strain>
    </source>
</reference>
<evidence type="ECO:0000313" key="4">
    <source>
        <dbReference type="Proteomes" id="UP000183245"/>
    </source>
</evidence>
<dbReference type="PANTHER" id="PTHR35601:SF1">
    <property type="entry name" value="TOXIN RELE"/>
    <property type="match status" value="1"/>
</dbReference>
<organism evidence="3 4">
    <name type="scientific">Candidatus Wirthbacteria bacterium CG2_30_54_11</name>
    <dbReference type="NCBI Taxonomy" id="1817892"/>
    <lineage>
        <taxon>Bacteria</taxon>
        <taxon>Candidatus Wirthbacteria</taxon>
    </lineage>
</organism>
<dbReference type="Proteomes" id="UP000183245">
    <property type="component" value="Unassembled WGS sequence"/>
</dbReference>